<accession>A0A6G1H3J2</accession>
<protein>
    <recommendedName>
        <fullName evidence="3">BTB domain-containing protein</fullName>
    </recommendedName>
</protein>
<gene>
    <name evidence="1" type="ORF">K402DRAFT_403332</name>
</gene>
<organism evidence="1 2">
    <name type="scientific">Aulographum hederae CBS 113979</name>
    <dbReference type="NCBI Taxonomy" id="1176131"/>
    <lineage>
        <taxon>Eukaryota</taxon>
        <taxon>Fungi</taxon>
        <taxon>Dikarya</taxon>
        <taxon>Ascomycota</taxon>
        <taxon>Pezizomycotina</taxon>
        <taxon>Dothideomycetes</taxon>
        <taxon>Pleosporomycetidae</taxon>
        <taxon>Aulographales</taxon>
        <taxon>Aulographaceae</taxon>
    </lineage>
</organism>
<name>A0A6G1H3J2_9PEZI</name>
<sequence length="246" mass="28293">MAAMSGESQQWLATLLIKLTSDHSNEVWTVPRVVLFHHDIFIPGLLSDPPKDLSPLDTSFQIQSPAHSPKVAAMLMNWLSWGRLWPKNRFGMHRPDPPRQTKTYVDECWTLVQVATKLNDTKLFNAYVPILLKCGHKPSSSLAEICHEALRLKPHEPKHPLWALTARAVAQRSLAEGMDIMEADLLKVFTTYPGSLSKVVSEIKIFLRRRNAEYSDDTDEEEEQYLQSLYYLGENWRNEREKTPKK</sequence>
<evidence type="ECO:0000313" key="1">
    <source>
        <dbReference type="EMBL" id="KAF1987634.1"/>
    </source>
</evidence>
<evidence type="ECO:0008006" key="3">
    <source>
        <dbReference type="Google" id="ProtNLM"/>
    </source>
</evidence>
<evidence type="ECO:0000313" key="2">
    <source>
        <dbReference type="Proteomes" id="UP000800041"/>
    </source>
</evidence>
<reference evidence="1" key="1">
    <citation type="journal article" date="2020" name="Stud. Mycol.">
        <title>101 Dothideomycetes genomes: a test case for predicting lifestyles and emergence of pathogens.</title>
        <authorList>
            <person name="Haridas S."/>
            <person name="Albert R."/>
            <person name="Binder M."/>
            <person name="Bloem J."/>
            <person name="Labutti K."/>
            <person name="Salamov A."/>
            <person name="Andreopoulos B."/>
            <person name="Baker S."/>
            <person name="Barry K."/>
            <person name="Bills G."/>
            <person name="Bluhm B."/>
            <person name="Cannon C."/>
            <person name="Castanera R."/>
            <person name="Culley D."/>
            <person name="Daum C."/>
            <person name="Ezra D."/>
            <person name="Gonzalez J."/>
            <person name="Henrissat B."/>
            <person name="Kuo A."/>
            <person name="Liang C."/>
            <person name="Lipzen A."/>
            <person name="Lutzoni F."/>
            <person name="Magnuson J."/>
            <person name="Mondo S."/>
            <person name="Nolan M."/>
            <person name="Ohm R."/>
            <person name="Pangilinan J."/>
            <person name="Park H.-J."/>
            <person name="Ramirez L."/>
            <person name="Alfaro M."/>
            <person name="Sun H."/>
            <person name="Tritt A."/>
            <person name="Yoshinaga Y."/>
            <person name="Zwiers L.-H."/>
            <person name="Turgeon B."/>
            <person name="Goodwin S."/>
            <person name="Spatafora J."/>
            <person name="Crous P."/>
            <person name="Grigoriev I."/>
        </authorList>
    </citation>
    <scope>NUCLEOTIDE SEQUENCE</scope>
    <source>
        <strain evidence="1">CBS 113979</strain>
    </source>
</reference>
<dbReference type="AlphaFoldDB" id="A0A6G1H3J2"/>
<keyword evidence="2" id="KW-1185">Reference proteome</keyword>
<dbReference type="EMBL" id="ML977151">
    <property type="protein sequence ID" value="KAF1987634.1"/>
    <property type="molecule type" value="Genomic_DNA"/>
</dbReference>
<dbReference type="Proteomes" id="UP000800041">
    <property type="component" value="Unassembled WGS sequence"/>
</dbReference>
<proteinExistence type="predicted"/>